<feature type="transmembrane region" description="Helical" evidence="1">
    <location>
        <begin position="396"/>
        <end position="416"/>
    </location>
</feature>
<evidence type="ECO:0000313" key="2">
    <source>
        <dbReference type="EMBL" id="SFG92016.1"/>
    </source>
</evidence>
<organism evidence="2 3">
    <name type="scientific">Methylobacterium gossipiicola</name>
    <dbReference type="NCBI Taxonomy" id="582675"/>
    <lineage>
        <taxon>Bacteria</taxon>
        <taxon>Pseudomonadati</taxon>
        <taxon>Pseudomonadota</taxon>
        <taxon>Alphaproteobacteria</taxon>
        <taxon>Hyphomicrobiales</taxon>
        <taxon>Methylobacteriaceae</taxon>
        <taxon>Methylobacterium</taxon>
    </lineage>
</organism>
<dbReference type="Pfam" id="PF03929">
    <property type="entry name" value="PepSY_TM"/>
    <property type="match status" value="1"/>
</dbReference>
<name>A0A1I2VWA8_9HYPH</name>
<keyword evidence="3" id="KW-1185">Reference proteome</keyword>
<dbReference type="AlphaFoldDB" id="A0A1I2VWA8"/>
<feature type="transmembrane region" description="Helical" evidence="1">
    <location>
        <begin position="177"/>
        <end position="201"/>
    </location>
</feature>
<dbReference type="Proteomes" id="UP000199229">
    <property type="component" value="Unassembled WGS sequence"/>
</dbReference>
<dbReference type="PANTHER" id="PTHR34219:SF1">
    <property type="entry name" value="PEPSY DOMAIN-CONTAINING PROTEIN"/>
    <property type="match status" value="1"/>
</dbReference>
<keyword evidence="1" id="KW-1133">Transmembrane helix</keyword>
<dbReference type="STRING" id="582675.SAMN05192565_11721"/>
<evidence type="ECO:0000256" key="1">
    <source>
        <dbReference type="SAM" id="Phobius"/>
    </source>
</evidence>
<feature type="transmembrane region" description="Helical" evidence="1">
    <location>
        <begin position="225"/>
        <end position="250"/>
    </location>
</feature>
<protein>
    <submittedName>
        <fullName evidence="2">Uncharacterized iron-regulated membrane protein</fullName>
    </submittedName>
</protein>
<dbReference type="InterPro" id="IPR005625">
    <property type="entry name" value="PepSY-ass_TM"/>
</dbReference>
<dbReference type="PANTHER" id="PTHR34219">
    <property type="entry name" value="IRON-REGULATED INNER MEMBRANE PROTEIN-RELATED"/>
    <property type="match status" value="1"/>
</dbReference>
<sequence>MDRPCRRARLRVLAPLWSAMSRSVTGAAPSHAAARPTPLIREAVYRAVWRWHFYAGLICLPFLILLSTTGALYLFKDELNAALFPRRFVVAASESPSLGPDRLVYIASQAVPDATPLTYLDPAGPTAPAVVTMGKDGAKTLVSLDPRTGDIVGRVAADADVMGVIRRLHSLSYFGPIANGIVEVVAGFVIVLVLTGTYLWWPRGQTGGVVTVRGNPARRVWWRDLHAVTGFVAGGGLLFLALTGLPWSIVWGQQLRALSNAAGLGQPSALWASVPVSTVPMGQALTTAGWALEEAPVPLSRPKPTAPIGLDRAAAILTERGMPAGYELVLPVGETGVYAAAAYPRDVARQRMISLDQYTGRLLVDVRFAEIGIVGRAIQYGIGLHKGEFFGRLNQLLMLAFCLAGIALSITAGVMWWKRRPSGSLGIPPWPRAPRIVAGVTLLVLGLGVLFPLTGAAILAMILVDGGVRTVAARRKA</sequence>
<proteinExistence type="predicted"/>
<accession>A0A1I2VWA8</accession>
<gene>
    <name evidence="2" type="ORF">SAMN05192565_11721</name>
</gene>
<feature type="transmembrane region" description="Helical" evidence="1">
    <location>
        <begin position="51"/>
        <end position="75"/>
    </location>
</feature>
<keyword evidence="1" id="KW-0472">Membrane</keyword>
<keyword evidence="1" id="KW-0812">Transmembrane</keyword>
<dbReference type="EMBL" id="FOPM01000017">
    <property type="protein sequence ID" value="SFG92016.1"/>
    <property type="molecule type" value="Genomic_DNA"/>
</dbReference>
<evidence type="ECO:0000313" key="3">
    <source>
        <dbReference type="Proteomes" id="UP000199229"/>
    </source>
</evidence>
<reference evidence="3" key="1">
    <citation type="submission" date="2016-10" db="EMBL/GenBank/DDBJ databases">
        <authorList>
            <person name="Varghese N."/>
            <person name="Submissions S."/>
        </authorList>
    </citation>
    <scope>NUCLEOTIDE SEQUENCE [LARGE SCALE GENOMIC DNA]</scope>
    <source>
        <strain evidence="3">Gh-105</strain>
    </source>
</reference>
<feature type="transmembrane region" description="Helical" evidence="1">
    <location>
        <begin position="436"/>
        <end position="464"/>
    </location>
</feature>